<keyword evidence="2" id="KW-1185">Reference proteome</keyword>
<accession>A0ACB9LYY0</accession>
<name>A0ACB9LYY0_BAUVA</name>
<proteinExistence type="predicted"/>
<dbReference type="Proteomes" id="UP000828941">
    <property type="component" value="Chromosome 10"/>
</dbReference>
<comment type="caution">
    <text evidence="1">The sequence shown here is derived from an EMBL/GenBank/DDBJ whole genome shotgun (WGS) entry which is preliminary data.</text>
</comment>
<organism evidence="1 2">
    <name type="scientific">Bauhinia variegata</name>
    <name type="common">Purple orchid tree</name>
    <name type="synonym">Phanera variegata</name>
    <dbReference type="NCBI Taxonomy" id="167791"/>
    <lineage>
        <taxon>Eukaryota</taxon>
        <taxon>Viridiplantae</taxon>
        <taxon>Streptophyta</taxon>
        <taxon>Embryophyta</taxon>
        <taxon>Tracheophyta</taxon>
        <taxon>Spermatophyta</taxon>
        <taxon>Magnoliopsida</taxon>
        <taxon>eudicotyledons</taxon>
        <taxon>Gunneridae</taxon>
        <taxon>Pentapetalae</taxon>
        <taxon>rosids</taxon>
        <taxon>fabids</taxon>
        <taxon>Fabales</taxon>
        <taxon>Fabaceae</taxon>
        <taxon>Cercidoideae</taxon>
        <taxon>Cercideae</taxon>
        <taxon>Bauhiniinae</taxon>
        <taxon>Bauhinia</taxon>
    </lineage>
</organism>
<sequence>MPPAFLSIASLYGGFLRRSFISAGLSSQTIRVDDETTVHFWGPENQTTQKPVLVLLHGFGPAAVWQWRHQVEFFSSDFHVYVPDLIFFGGSTSSSAERSETFQASSMGKLVDKLQLKRFHVVGTSYGGFVAYNLAKMLGERVEKVVIASSGVNLTKSDNAALLKRAKLDQMEELLLPSTPDQMRKLMTLCVYKRLHNMMPNFFLNDLINILSSENRKEKLELLEGLTLAKNDVSNISPLQQEVLILWGEHDQIFPLNMASQLQGVIGKKARLELIKEASHLPQIEKPVEVREEASAAFGALSFFIFLSLLNSNPSYSHIFIPFSPFPFGYCLWNSISLHKEQLNLLSSFTYLANPPNLPAHLQLHNSAKEPFTFFRQTQPRQSTYALKRH</sequence>
<evidence type="ECO:0000313" key="1">
    <source>
        <dbReference type="EMBL" id="KAI4316457.1"/>
    </source>
</evidence>
<protein>
    <submittedName>
        <fullName evidence="1">Uncharacterized protein</fullName>
    </submittedName>
</protein>
<dbReference type="EMBL" id="CM039435">
    <property type="protein sequence ID" value="KAI4316457.1"/>
    <property type="molecule type" value="Genomic_DNA"/>
</dbReference>
<evidence type="ECO:0000313" key="2">
    <source>
        <dbReference type="Proteomes" id="UP000828941"/>
    </source>
</evidence>
<gene>
    <name evidence="1" type="ORF">L6164_024435</name>
</gene>
<reference evidence="1 2" key="1">
    <citation type="journal article" date="2022" name="DNA Res.">
        <title>Chromosomal-level genome assembly of the orchid tree Bauhinia variegata (Leguminosae; Cercidoideae) supports the allotetraploid origin hypothesis of Bauhinia.</title>
        <authorList>
            <person name="Zhong Y."/>
            <person name="Chen Y."/>
            <person name="Zheng D."/>
            <person name="Pang J."/>
            <person name="Liu Y."/>
            <person name="Luo S."/>
            <person name="Meng S."/>
            <person name="Qian L."/>
            <person name="Wei D."/>
            <person name="Dai S."/>
            <person name="Zhou R."/>
        </authorList>
    </citation>
    <scope>NUCLEOTIDE SEQUENCE [LARGE SCALE GENOMIC DNA]</scope>
    <source>
        <strain evidence="1">BV-YZ2020</strain>
    </source>
</reference>